<name>A0A2T1C9E5_9CYAN</name>
<dbReference type="PANTHER" id="PTHR12083:SF9">
    <property type="entry name" value="BIFUNCTIONAL POLYNUCLEOTIDE PHOSPHATASE_KINASE"/>
    <property type="match status" value="1"/>
</dbReference>
<comment type="caution">
    <text evidence="1">The sequence shown here is derived from an EMBL/GenBank/DDBJ whole genome shotgun (WGS) entry which is preliminary data.</text>
</comment>
<gene>
    <name evidence="1" type="ORF">C7B64_02105</name>
</gene>
<proteinExistence type="predicted"/>
<dbReference type="Pfam" id="PF13671">
    <property type="entry name" value="AAA_33"/>
    <property type="match status" value="1"/>
</dbReference>
<protein>
    <submittedName>
        <fullName evidence="1">Kinase</fullName>
    </submittedName>
</protein>
<dbReference type="InterPro" id="IPR027417">
    <property type="entry name" value="P-loop_NTPase"/>
</dbReference>
<dbReference type="SUPFAM" id="SSF52540">
    <property type="entry name" value="P-loop containing nucleoside triphosphate hydrolases"/>
    <property type="match status" value="1"/>
</dbReference>
<dbReference type="EMBL" id="PVWJ01000006">
    <property type="protein sequence ID" value="PSB04902.1"/>
    <property type="molecule type" value="Genomic_DNA"/>
</dbReference>
<dbReference type="AlphaFoldDB" id="A0A2T1C9E5"/>
<reference evidence="1 2" key="2">
    <citation type="submission" date="2018-03" db="EMBL/GenBank/DDBJ databases">
        <title>The ancient ancestry and fast evolution of plastids.</title>
        <authorList>
            <person name="Moore K.R."/>
            <person name="Magnabosco C."/>
            <person name="Momper L."/>
            <person name="Gold D.A."/>
            <person name="Bosak T."/>
            <person name="Fournier G.P."/>
        </authorList>
    </citation>
    <scope>NUCLEOTIDE SEQUENCE [LARGE SCALE GENOMIC DNA]</scope>
    <source>
        <strain evidence="1 2">CCAP 1448/3</strain>
    </source>
</reference>
<dbReference type="GO" id="GO:0046404">
    <property type="term" value="F:ATP-dependent polydeoxyribonucleotide 5'-hydroxyl-kinase activity"/>
    <property type="evidence" value="ECO:0007669"/>
    <property type="project" value="TreeGrafter"/>
</dbReference>
<dbReference type="RefSeq" id="WP_106287007.1">
    <property type="nucleotide sequence ID" value="NZ_CAWNTC010000143.1"/>
</dbReference>
<keyword evidence="2" id="KW-1185">Reference proteome</keyword>
<dbReference type="GO" id="GO:0006281">
    <property type="term" value="P:DNA repair"/>
    <property type="evidence" value="ECO:0007669"/>
    <property type="project" value="TreeGrafter"/>
</dbReference>
<dbReference type="Gene3D" id="3.40.50.300">
    <property type="entry name" value="P-loop containing nucleotide triphosphate hydrolases"/>
    <property type="match status" value="1"/>
</dbReference>
<organism evidence="1 2">
    <name type="scientific">Merismopedia glauca CCAP 1448/3</name>
    <dbReference type="NCBI Taxonomy" id="1296344"/>
    <lineage>
        <taxon>Bacteria</taxon>
        <taxon>Bacillati</taxon>
        <taxon>Cyanobacteriota</taxon>
        <taxon>Cyanophyceae</taxon>
        <taxon>Synechococcales</taxon>
        <taxon>Merismopediaceae</taxon>
        <taxon>Merismopedia</taxon>
    </lineage>
</organism>
<sequence>MQAIVFVGIQATGKSTFYSQNFANTHLRINLDMLKTRHREKRLLETCLEIQQPFVIDNTNPTPEDRKKYIEPAQHQGFQIIGYYFESKIADSIKRDRDRPLIQQIPEKGIRATHARLVLPSYAEGFAKLYYVQLLPEGGFTVKEWIDEV</sequence>
<dbReference type="PANTHER" id="PTHR12083">
    <property type="entry name" value="BIFUNCTIONAL POLYNUCLEOTIDE PHOSPHATASE/KINASE"/>
    <property type="match status" value="1"/>
</dbReference>
<dbReference type="Proteomes" id="UP000238762">
    <property type="component" value="Unassembled WGS sequence"/>
</dbReference>
<dbReference type="GO" id="GO:0003690">
    <property type="term" value="F:double-stranded DNA binding"/>
    <property type="evidence" value="ECO:0007669"/>
    <property type="project" value="TreeGrafter"/>
</dbReference>
<keyword evidence="1" id="KW-0418">Kinase</keyword>
<keyword evidence="1" id="KW-0808">Transferase</keyword>
<dbReference type="OrthoDB" id="8564590at2"/>
<evidence type="ECO:0000313" key="2">
    <source>
        <dbReference type="Proteomes" id="UP000238762"/>
    </source>
</evidence>
<accession>A0A2T1C9E5</accession>
<evidence type="ECO:0000313" key="1">
    <source>
        <dbReference type="EMBL" id="PSB04902.1"/>
    </source>
</evidence>
<reference evidence="1 2" key="1">
    <citation type="submission" date="2018-02" db="EMBL/GenBank/DDBJ databases">
        <authorList>
            <person name="Cohen D.B."/>
            <person name="Kent A.D."/>
        </authorList>
    </citation>
    <scope>NUCLEOTIDE SEQUENCE [LARGE SCALE GENOMIC DNA]</scope>
    <source>
        <strain evidence="1 2">CCAP 1448/3</strain>
    </source>
</reference>
<dbReference type="GO" id="GO:0046403">
    <property type="term" value="F:polynucleotide 3'-phosphatase activity"/>
    <property type="evidence" value="ECO:0007669"/>
    <property type="project" value="TreeGrafter"/>
</dbReference>